<dbReference type="NCBIfam" id="NF008265">
    <property type="entry name" value="PRK11037.1"/>
    <property type="match status" value="1"/>
</dbReference>
<name>A0ABT5UWA7_9VIBR</name>
<accession>A0ABT5UWA7</accession>
<protein>
    <submittedName>
        <fullName evidence="1">YciN family protein</fullName>
    </submittedName>
</protein>
<organism evidence="1 2">
    <name type="scientific">Vibrio chanodichtyis</name>
    <dbReference type="NCBI Taxonomy" id="3027932"/>
    <lineage>
        <taxon>Bacteria</taxon>
        <taxon>Pseudomonadati</taxon>
        <taxon>Pseudomonadota</taxon>
        <taxon>Gammaproteobacteria</taxon>
        <taxon>Vibrionales</taxon>
        <taxon>Vibrionaceae</taxon>
        <taxon>Vibrio</taxon>
    </lineage>
</organism>
<dbReference type="Proteomes" id="UP001216189">
    <property type="component" value="Unassembled WGS sequence"/>
</dbReference>
<comment type="caution">
    <text evidence="1">The sequence shown here is derived from an EMBL/GenBank/DDBJ whole genome shotgun (WGS) entry which is preliminary data.</text>
</comment>
<sequence length="87" mass="10082">MSNKQPITEFDLLLIANHIIQNHEHYLDGMRATQVEEKEGVLVFKGEYFLTDQGLPSVKTTAVFNMFKYLAHQLSPQFTLQKLTQQK</sequence>
<dbReference type="EMBL" id="JARBFT010000001">
    <property type="protein sequence ID" value="MDE1513702.1"/>
    <property type="molecule type" value="Genomic_DNA"/>
</dbReference>
<evidence type="ECO:0000313" key="1">
    <source>
        <dbReference type="EMBL" id="MDE1513702.1"/>
    </source>
</evidence>
<dbReference type="Gene3D" id="3.30.300.360">
    <property type="entry name" value="Protein of unknown function (DUF2498)"/>
    <property type="match status" value="1"/>
</dbReference>
<dbReference type="InterPro" id="IPR038191">
    <property type="entry name" value="YciN_sf"/>
</dbReference>
<dbReference type="RefSeq" id="WP_274721453.1">
    <property type="nucleotide sequence ID" value="NZ_JARBFT010000001.1"/>
</dbReference>
<evidence type="ECO:0000313" key="2">
    <source>
        <dbReference type="Proteomes" id="UP001216189"/>
    </source>
</evidence>
<reference evidence="1 2" key="1">
    <citation type="submission" date="2023-02" db="EMBL/GenBank/DDBJ databases">
        <title>Vibrio intestini sp. nov., a close relative of Vibrio cholerae isolated from the intestine of Healthy Culter dabryi.</title>
        <authorList>
            <person name="Wu N."/>
        </authorList>
    </citation>
    <scope>NUCLEOTIDE SEQUENCE [LARGE SCALE GENOMIC DNA]</scope>
    <source>
        <strain evidence="1 2">DSL-7</strain>
    </source>
</reference>
<dbReference type="InterPro" id="IPR019633">
    <property type="entry name" value="DUF2498"/>
</dbReference>
<keyword evidence="2" id="KW-1185">Reference proteome</keyword>
<gene>
    <name evidence="1" type="ORF">PUN32_01575</name>
</gene>
<dbReference type="Pfam" id="PF10692">
    <property type="entry name" value="DUF2498"/>
    <property type="match status" value="1"/>
</dbReference>
<proteinExistence type="predicted"/>